<name>A0A2L0UDV9_9MICC</name>
<evidence type="ECO:0000313" key="10">
    <source>
        <dbReference type="Proteomes" id="UP000239187"/>
    </source>
</evidence>
<feature type="non-terminal residue" evidence="9">
    <location>
        <position position="1"/>
    </location>
</feature>
<dbReference type="PRINTS" id="PR00344">
    <property type="entry name" value="BCTRLSENSOR"/>
</dbReference>
<dbReference type="SMART" id="SM00388">
    <property type="entry name" value="HisKA"/>
    <property type="match status" value="1"/>
</dbReference>
<evidence type="ECO:0000259" key="8">
    <source>
        <dbReference type="PROSITE" id="PS50109"/>
    </source>
</evidence>
<dbReference type="Pfam" id="PF00512">
    <property type="entry name" value="HisKA"/>
    <property type="match status" value="1"/>
</dbReference>
<keyword evidence="5" id="KW-0808">Transferase</keyword>
<dbReference type="PANTHER" id="PTHR43711:SF1">
    <property type="entry name" value="HISTIDINE KINASE 1"/>
    <property type="match status" value="1"/>
</dbReference>
<feature type="domain" description="Histidine kinase" evidence="8">
    <location>
        <begin position="107"/>
        <end position="325"/>
    </location>
</feature>
<dbReference type="InterPro" id="IPR003594">
    <property type="entry name" value="HATPase_dom"/>
</dbReference>
<comment type="catalytic activity">
    <reaction evidence="1">
        <text>ATP + protein L-histidine = ADP + protein N-phospho-L-histidine.</text>
        <dbReference type="EC" id="2.7.13.3"/>
    </reaction>
</comment>
<dbReference type="PANTHER" id="PTHR43711">
    <property type="entry name" value="TWO-COMPONENT HISTIDINE KINASE"/>
    <property type="match status" value="1"/>
</dbReference>
<dbReference type="GO" id="GO:0005886">
    <property type="term" value="C:plasma membrane"/>
    <property type="evidence" value="ECO:0007669"/>
    <property type="project" value="UniProtKB-SubCell"/>
</dbReference>
<sequence>GPAADPDAAPEAGTIRTPGWLLDAVGRERTVSGVVAALGEGDTPFGLLWIIREGTPLVWSSVEGALTHHVLGNLAHGLIQAQLISRQQQAVRKLRALNQAKSDFVGTVNHELRTPLASIAGYLEMIIDGVGGELPPEASTMLHAVERNTTKLSELIENISALSSRETDASDYGPVDIVHLVSQLTSRAVLEASAGGLTLDCTLPDHAITVSGDRDQLSAAIAIVLSNAIKFTQEDGSVAVGLTLDPGHGHVVVLVRDTGIGIPPDDLPHLFDSFHRAANSNQVLPGAGVGLSVARKTFEAHHGTITVESRLGAGTAVAITLPLLNPAAVG</sequence>
<evidence type="ECO:0000256" key="6">
    <source>
        <dbReference type="ARBA" id="ARBA00022777"/>
    </source>
</evidence>
<evidence type="ECO:0000256" key="1">
    <source>
        <dbReference type="ARBA" id="ARBA00000085"/>
    </source>
</evidence>
<dbReference type="InterPro" id="IPR036097">
    <property type="entry name" value="HisK_dim/P_sf"/>
</dbReference>
<keyword evidence="7" id="KW-0902">Two-component regulatory system</keyword>
<dbReference type="InterPro" id="IPR004358">
    <property type="entry name" value="Sig_transdc_His_kin-like_C"/>
</dbReference>
<dbReference type="InterPro" id="IPR050736">
    <property type="entry name" value="Sensor_HK_Regulatory"/>
</dbReference>
<dbReference type="SMART" id="SM00387">
    <property type="entry name" value="HATPase_c"/>
    <property type="match status" value="1"/>
</dbReference>
<dbReference type="Gene3D" id="1.10.287.130">
    <property type="match status" value="1"/>
</dbReference>
<dbReference type="SUPFAM" id="SSF47384">
    <property type="entry name" value="Homodimeric domain of signal transducing histidine kinase"/>
    <property type="match status" value="1"/>
</dbReference>
<keyword evidence="4" id="KW-0597">Phosphoprotein</keyword>
<dbReference type="CDD" id="cd00082">
    <property type="entry name" value="HisKA"/>
    <property type="match status" value="1"/>
</dbReference>
<evidence type="ECO:0000313" key="9">
    <source>
        <dbReference type="EMBL" id="AUZ87392.1"/>
    </source>
</evidence>
<dbReference type="InterPro" id="IPR005467">
    <property type="entry name" value="His_kinase_dom"/>
</dbReference>
<gene>
    <name evidence="9" type="ORF">CVO76_06930</name>
</gene>
<dbReference type="InterPro" id="IPR003661">
    <property type="entry name" value="HisK_dim/P_dom"/>
</dbReference>
<dbReference type="EMBL" id="CP024915">
    <property type="protein sequence ID" value="AUZ87392.1"/>
    <property type="molecule type" value="Genomic_DNA"/>
</dbReference>
<dbReference type="Pfam" id="PF02518">
    <property type="entry name" value="HATPase_c"/>
    <property type="match status" value="1"/>
</dbReference>
<comment type="subcellular location">
    <subcellularLocation>
        <location evidence="2">Cell membrane</location>
    </subcellularLocation>
</comment>
<dbReference type="AlphaFoldDB" id="A0A2L0UDV9"/>
<evidence type="ECO:0000256" key="3">
    <source>
        <dbReference type="ARBA" id="ARBA00012438"/>
    </source>
</evidence>
<keyword evidence="6" id="KW-0418">Kinase</keyword>
<dbReference type="PROSITE" id="PS50109">
    <property type="entry name" value="HIS_KIN"/>
    <property type="match status" value="1"/>
</dbReference>
<dbReference type="SUPFAM" id="SSF55874">
    <property type="entry name" value="ATPase domain of HSP90 chaperone/DNA topoisomerase II/histidine kinase"/>
    <property type="match status" value="1"/>
</dbReference>
<dbReference type="EC" id="2.7.13.3" evidence="3"/>
<dbReference type="GO" id="GO:0000155">
    <property type="term" value="F:phosphorelay sensor kinase activity"/>
    <property type="evidence" value="ECO:0007669"/>
    <property type="project" value="InterPro"/>
</dbReference>
<protein>
    <recommendedName>
        <fullName evidence="3">histidine kinase</fullName>
        <ecNumber evidence="3">2.7.13.3</ecNumber>
    </recommendedName>
</protein>
<proteinExistence type="predicted"/>
<evidence type="ECO:0000256" key="5">
    <source>
        <dbReference type="ARBA" id="ARBA00022679"/>
    </source>
</evidence>
<dbReference type="InterPro" id="IPR036890">
    <property type="entry name" value="HATPase_C_sf"/>
</dbReference>
<dbReference type="Gene3D" id="3.30.565.10">
    <property type="entry name" value="Histidine kinase-like ATPase, C-terminal domain"/>
    <property type="match status" value="1"/>
</dbReference>
<dbReference type="Proteomes" id="UP000239187">
    <property type="component" value="Chromosome"/>
</dbReference>
<evidence type="ECO:0000256" key="2">
    <source>
        <dbReference type="ARBA" id="ARBA00004236"/>
    </source>
</evidence>
<accession>A0A2L0UDV9</accession>
<evidence type="ECO:0000256" key="4">
    <source>
        <dbReference type="ARBA" id="ARBA00022553"/>
    </source>
</evidence>
<reference evidence="9 10" key="1">
    <citation type="submission" date="2017-11" db="EMBL/GenBank/DDBJ databases">
        <title>Draft genome of Arthrobacter agilis strain UMCV2, a plant growth-promoting rhizobacterium and biocontrol capacity of phytopathogenic fungi.</title>
        <authorList>
            <person name="Martinez-Camara R."/>
            <person name="Santoyo G."/>
            <person name="Moreno-Hagelsieb G."/>
            <person name="Valencia-Cantero E."/>
        </authorList>
    </citation>
    <scope>NUCLEOTIDE SEQUENCE [LARGE SCALE GENOMIC DNA]</scope>
    <source>
        <strain evidence="9 10">UMCV2</strain>
    </source>
</reference>
<evidence type="ECO:0000256" key="7">
    <source>
        <dbReference type="ARBA" id="ARBA00023012"/>
    </source>
</evidence>
<dbReference type="RefSeq" id="WP_244186252.1">
    <property type="nucleotide sequence ID" value="NZ_CP024915.1"/>
</dbReference>
<organism evidence="9 10">
    <name type="scientific">Arthrobacter agilis</name>
    <dbReference type="NCBI Taxonomy" id="37921"/>
    <lineage>
        <taxon>Bacteria</taxon>
        <taxon>Bacillati</taxon>
        <taxon>Actinomycetota</taxon>
        <taxon>Actinomycetes</taxon>
        <taxon>Micrococcales</taxon>
        <taxon>Micrococcaceae</taxon>
        <taxon>Arthrobacter</taxon>
    </lineage>
</organism>